<feature type="binding site" evidence="10">
    <location>
        <begin position="17"/>
        <end position="24"/>
    </location>
    <ligand>
        <name>ATP</name>
        <dbReference type="ChEBI" id="CHEBI:30616"/>
    </ligand>
</feature>
<feature type="binding site" evidence="10">
    <location>
        <begin position="19"/>
        <end position="24"/>
    </location>
    <ligand>
        <name>substrate</name>
    </ligand>
</feature>
<dbReference type="GO" id="GO:0005524">
    <property type="term" value="F:ATP binding"/>
    <property type="evidence" value="ECO:0007669"/>
    <property type="project" value="UniProtKB-UniRule"/>
</dbReference>
<evidence type="ECO:0000256" key="5">
    <source>
        <dbReference type="ARBA" id="ARBA00022694"/>
    </source>
</evidence>
<evidence type="ECO:0000256" key="10">
    <source>
        <dbReference type="HAMAP-Rule" id="MF_00185"/>
    </source>
</evidence>
<dbReference type="Gene3D" id="1.10.20.140">
    <property type="match status" value="1"/>
</dbReference>
<organism evidence="14">
    <name type="scientific">Candidatus Aschnera chinzeii</name>
    <dbReference type="NCBI Taxonomy" id="1485666"/>
    <lineage>
        <taxon>Bacteria</taxon>
        <taxon>Pseudomonadati</taxon>
        <taxon>Pseudomonadota</taxon>
        <taxon>Gammaproteobacteria</taxon>
        <taxon>Enterobacterales</taxon>
        <taxon>Enterobacteriaceae</taxon>
        <taxon>Candidatus Aschnera</taxon>
    </lineage>
</organism>
<reference evidence="14" key="2">
    <citation type="submission" date="2023-10" db="EMBL/GenBank/DDBJ databases">
        <authorList>
            <person name="Koga R."/>
            <person name="Fukatsu T."/>
        </authorList>
    </citation>
    <scope>NUCLEOTIDE SEQUENCE</scope>
    <source>
        <strain evidence="14">Kw-01</strain>
    </source>
</reference>
<dbReference type="EMBL" id="AP028961">
    <property type="protein sequence ID" value="BET44450.1"/>
    <property type="molecule type" value="Genomic_DNA"/>
</dbReference>
<feature type="site" description="Interaction with substrate tRNA" evidence="10">
    <location>
        <position position="130"/>
    </location>
</feature>
<dbReference type="GO" id="GO:0052381">
    <property type="term" value="F:tRNA dimethylallyltransferase activity"/>
    <property type="evidence" value="ECO:0007669"/>
    <property type="project" value="UniProtKB-UniRule"/>
</dbReference>
<comment type="subunit">
    <text evidence="10">Monomer.</text>
</comment>
<evidence type="ECO:0000256" key="7">
    <source>
        <dbReference type="ARBA" id="ARBA00022840"/>
    </source>
</evidence>
<dbReference type="AlphaFoldDB" id="A0AAT9G410"/>
<keyword evidence="5 10" id="KW-0819">tRNA processing</keyword>
<dbReference type="SUPFAM" id="SSF52540">
    <property type="entry name" value="P-loop containing nucleoside triphosphate hydrolases"/>
    <property type="match status" value="2"/>
</dbReference>
<comment type="similarity">
    <text evidence="3 10 13">Belongs to the IPP transferase family.</text>
</comment>
<dbReference type="HAMAP" id="MF_00185">
    <property type="entry name" value="IPP_trans"/>
    <property type="match status" value="1"/>
</dbReference>
<evidence type="ECO:0000256" key="11">
    <source>
        <dbReference type="RuleBase" id="RU003783"/>
    </source>
</evidence>
<evidence type="ECO:0000256" key="8">
    <source>
        <dbReference type="ARBA" id="ARBA00022842"/>
    </source>
</evidence>
<comment type="catalytic activity">
    <reaction evidence="9 10 11">
        <text>adenosine(37) in tRNA + dimethylallyl diphosphate = N(6)-dimethylallyladenosine(37) in tRNA + diphosphate</text>
        <dbReference type="Rhea" id="RHEA:26482"/>
        <dbReference type="Rhea" id="RHEA-COMP:10162"/>
        <dbReference type="Rhea" id="RHEA-COMP:10375"/>
        <dbReference type="ChEBI" id="CHEBI:33019"/>
        <dbReference type="ChEBI" id="CHEBI:57623"/>
        <dbReference type="ChEBI" id="CHEBI:74411"/>
        <dbReference type="ChEBI" id="CHEBI:74415"/>
        <dbReference type="EC" id="2.5.1.75"/>
    </reaction>
</comment>
<keyword evidence="6 10" id="KW-0547">Nucleotide-binding</keyword>
<accession>A0AAT9G410</accession>
<keyword evidence="8 10" id="KW-0460">Magnesium</keyword>
<evidence type="ECO:0000313" key="14">
    <source>
        <dbReference type="EMBL" id="BET44450.1"/>
    </source>
</evidence>
<feature type="region of interest" description="Interaction with substrate tRNA" evidence="10">
    <location>
        <begin position="42"/>
        <end position="45"/>
    </location>
</feature>
<evidence type="ECO:0000256" key="12">
    <source>
        <dbReference type="RuleBase" id="RU003784"/>
    </source>
</evidence>
<dbReference type="GO" id="GO:0006400">
    <property type="term" value="P:tRNA modification"/>
    <property type="evidence" value="ECO:0007669"/>
    <property type="project" value="TreeGrafter"/>
</dbReference>
<protein>
    <recommendedName>
        <fullName evidence="10">tRNA dimethylallyltransferase</fullName>
        <ecNumber evidence="10">2.5.1.75</ecNumber>
    </recommendedName>
    <alternativeName>
        <fullName evidence="10">Dimethylallyl diphosphate:tRNA dimethylallyltransferase</fullName>
        <shortName evidence="10">DMAPP:tRNA dimethylallyltransferase</shortName>
        <shortName evidence="10">DMATase</shortName>
    </alternativeName>
    <alternativeName>
        <fullName evidence="10">Isopentenyl-diphosphate:tRNA isopentenyltransferase</fullName>
        <shortName evidence="10">IPP transferase</shortName>
        <shortName evidence="10">IPPT</shortName>
        <shortName evidence="10">IPTase</shortName>
    </alternativeName>
</protein>
<evidence type="ECO:0000256" key="3">
    <source>
        <dbReference type="ARBA" id="ARBA00005842"/>
    </source>
</evidence>
<dbReference type="NCBIfam" id="TIGR00174">
    <property type="entry name" value="miaA"/>
    <property type="match status" value="1"/>
</dbReference>
<dbReference type="PANTHER" id="PTHR11088">
    <property type="entry name" value="TRNA DIMETHYLALLYLTRANSFERASE"/>
    <property type="match status" value="1"/>
</dbReference>
<dbReference type="InterPro" id="IPR027417">
    <property type="entry name" value="P-loop_NTPase"/>
</dbReference>
<dbReference type="InterPro" id="IPR018022">
    <property type="entry name" value="IPT"/>
</dbReference>
<dbReference type="EC" id="2.5.1.75" evidence="10"/>
<feature type="site" description="Interaction with substrate tRNA" evidence="10">
    <location>
        <position position="108"/>
    </location>
</feature>
<gene>
    <name evidence="10 14" type="primary">miaA</name>
    <name evidence="14" type="ORF">ACHINZ_1200</name>
</gene>
<evidence type="ECO:0000256" key="9">
    <source>
        <dbReference type="ARBA" id="ARBA00049563"/>
    </source>
</evidence>
<dbReference type="PANTHER" id="PTHR11088:SF60">
    <property type="entry name" value="TRNA DIMETHYLALLYLTRANSFERASE"/>
    <property type="match status" value="1"/>
</dbReference>
<dbReference type="InterPro" id="IPR039657">
    <property type="entry name" value="Dimethylallyltransferase"/>
</dbReference>
<reference evidence="14" key="1">
    <citation type="journal article" date="2023" name="Front. Microbiol.">
        <title>Genome analysis of Candidatus Aschnera chinzeii, the bacterial endosymbiont of the blood-sucking bat fly Penicillidia jenynsii (Insecta: Diptera: Nycteribiidae).</title>
        <authorList>
            <person name="Koga R."/>
            <person name="Moriyama M."/>
            <person name="Nozaki T."/>
            <person name="Fukatsu T."/>
        </authorList>
    </citation>
    <scope>NUCLEOTIDE SEQUENCE</scope>
    <source>
        <strain evidence="14">Kw-01</strain>
    </source>
</reference>
<evidence type="ECO:0000256" key="6">
    <source>
        <dbReference type="ARBA" id="ARBA00022741"/>
    </source>
</evidence>
<evidence type="ECO:0000256" key="2">
    <source>
        <dbReference type="ARBA" id="ARBA00003213"/>
    </source>
</evidence>
<evidence type="ECO:0000256" key="4">
    <source>
        <dbReference type="ARBA" id="ARBA00022679"/>
    </source>
</evidence>
<proteinExistence type="inferred from homology"/>
<evidence type="ECO:0000256" key="13">
    <source>
        <dbReference type="RuleBase" id="RU003785"/>
    </source>
</evidence>
<keyword evidence="7 10" id="KW-0067">ATP-binding</keyword>
<name>A0AAT9G410_9ENTR</name>
<feature type="region of interest" description="Interaction with substrate tRNA" evidence="10">
    <location>
        <begin position="166"/>
        <end position="170"/>
    </location>
</feature>
<sequence>MNKLIVQKKPRIIFIMGPTASGKTLIANALHKVLPITIISVDSVLIYRHMDIGTAKPTLEEQELIPYKLINIRDPKESYSVAEFLKDALWEIKNIISRGRIPLLVGGSMFYFKTLLHGLTNLPSANWNIRRKIEIYANKFGWHSIHDYLKKIDPITASKIHPHDIQRTTRALEIFLISKKSLTDLTKSKKIFLPYDVIQFAIIPTNRDILYDRIYVRYKNMLYAGFENEVRKLYHRGDLHAGLPSMRSVGYRQMWLYLSGNISYEEMQYRWICATRQLAKKQITWLKHWNNLYILDIDKVYINVQKILDKI</sequence>
<comment type="cofactor">
    <cofactor evidence="1 10">
        <name>Mg(2+)</name>
        <dbReference type="ChEBI" id="CHEBI:18420"/>
    </cofactor>
</comment>
<comment type="function">
    <text evidence="2 10 12">Catalyzes the transfer of a dimethylallyl group onto the adenine at position 37 in tRNAs that read codons beginning with uridine, leading to the formation of N6-(dimethylallyl)adenosine (i(6)A).</text>
</comment>
<keyword evidence="4 10" id="KW-0808">Transferase</keyword>
<evidence type="ECO:0000256" key="1">
    <source>
        <dbReference type="ARBA" id="ARBA00001946"/>
    </source>
</evidence>
<dbReference type="Gene3D" id="3.40.50.300">
    <property type="entry name" value="P-loop containing nucleotide triphosphate hydrolases"/>
    <property type="match status" value="1"/>
</dbReference>
<comment type="caution">
    <text evidence="10">Lacks conserved residue(s) required for the propagation of feature annotation.</text>
</comment>
<dbReference type="Pfam" id="PF01715">
    <property type="entry name" value="IPPT"/>
    <property type="match status" value="1"/>
</dbReference>